<sequence length="564" mass="64794">MELYELLATKCANIYSILKRGSPKDLPPFLGEIPANSKTMGLVISFCHGYEIHLSGDNVVPLCCVAHHLGMNETHSKINLLKRALTYFEQSVLFSWNQTLKALKTTENILDQAVQLGLDGACFDSLMAKALSDPRLLGEPINTDTSSEEEEDEIEDKDKEFHHWPSARRRLFGLNLQNEDLTTLSLRLYEPLICEMVKRGVPLSYATSSLLNYVKKWVFPTFTSAATVDKEKLSLYESNSQREIIEAVERLLPRERGLIIPCTILLRILKSAMFFNASLECRDGLEFRIGTSLHHATVKDLLILSQNQVCSREVKYDIDCIRRILKQFYGNYSSSHLSGLILVAELFEEFLAEISSSDIDLKLETFIELAELSVSLSMGTQKKSDGLYKAIDIYLDKHRYLTESEREKACQPLDFNKMSEKACDHAAKNERLPVRVTVQILFVAQMQLRDSIMKEVQGSRRFGEKEDELEEEDEEEKVVRGGFGEERMRTEMEKMSMKLVELEKECCVIKKEIERDESFRIEKKNEKEKKMSLWREMKRKFACIRNSSNVSDSNCHGKNNNKKK</sequence>
<dbReference type="Pfam" id="PF03000">
    <property type="entry name" value="NPH3"/>
    <property type="match status" value="1"/>
</dbReference>
<dbReference type="Proteomes" id="UP000525078">
    <property type="component" value="Unassembled WGS sequence"/>
</dbReference>
<accession>A0A7J6HKT3</accession>
<dbReference type="GO" id="GO:0016567">
    <property type="term" value="P:protein ubiquitination"/>
    <property type="evidence" value="ECO:0007669"/>
    <property type="project" value="UniProtKB-UniPathway"/>
</dbReference>
<evidence type="ECO:0000256" key="3">
    <source>
        <dbReference type="SAM" id="MobiDB-lite"/>
    </source>
</evidence>
<keyword evidence="1" id="KW-0833">Ubl conjugation pathway</keyword>
<dbReference type="AlphaFoldDB" id="A0A7J6HKT3"/>
<evidence type="ECO:0000313" key="5">
    <source>
        <dbReference type="EMBL" id="KAF4395308.1"/>
    </source>
</evidence>
<feature type="domain" description="NPH3" evidence="4">
    <location>
        <begin position="175"/>
        <end position="447"/>
    </location>
</feature>
<organism evidence="5 6">
    <name type="scientific">Cannabis sativa</name>
    <name type="common">Hemp</name>
    <name type="synonym">Marijuana</name>
    <dbReference type="NCBI Taxonomy" id="3483"/>
    <lineage>
        <taxon>Eukaryota</taxon>
        <taxon>Viridiplantae</taxon>
        <taxon>Streptophyta</taxon>
        <taxon>Embryophyta</taxon>
        <taxon>Tracheophyta</taxon>
        <taxon>Spermatophyta</taxon>
        <taxon>Magnoliopsida</taxon>
        <taxon>eudicotyledons</taxon>
        <taxon>Gunneridae</taxon>
        <taxon>Pentapetalae</taxon>
        <taxon>rosids</taxon>
        <taxon>fabids</taxon>
        <taxon>Rosales</taxon>
        <taxon>Cannabaceae</taxon>
        <taxon>Cannabis</taxon>
    </lineage>
</organism>
<evidence type="ECO:0000256" key="2">
    <source>
        <dbReference type="PROSITE-ProRule" id="PRU00982"/>
    </source>
</evidence>
<feature type="region of interest" description="Disordered" evidence="3">
    <location>
        <begin position="137"/>
        <end position="158"/>
    </location>
</feature>
<dbReference type="InterPro" id="IPR043454">
    <property type="entry name" value="NPH3/RPT2-like"/>
</dbReference>
<dbReference type="PROSITE" id="PS51649">
    <property type="entry name" value="NPH3"/>
    <property type="match status" value="1"/>
</dbReference>
<protein>
    <recommendedName>
        <fullName evidence="4">NPH3 domain-containing protein</fullName>
    </recommendedName>
</protein>
<dbReference type="EMBL" id="JAATIP010000007">
    <property type="protein sequence ID" value="KAF4395308.1"/>
    <property type="molecule type" value="Genomic_DNA"/>
</dbReference>
<dbReference type="UniPathway" id="UPA00143"/>
<proteinExistence type="inferred from homology"/>
<evidence type="ECO:0000313" key="6">
    <source>
        <dbReference type="Proteomes" id="UP000525078"/>
    </source>
</evidence>
<reference evidence="5 6" key="1">
    <citation type="journal article" date="2020" name="bioRxiv">
        <title>Sequence and annotation of 42 cannabis genomes reveals extensive copy number variation in cannabinoid synthesis and pathogen resistance genes.</title>
        <authorList>
            <person name="Mckernan K.J."/>
            <person name="Helbert Y."/>
            <person name="Kane L.T."/>
            <person name="Ebling H."/>
            <person name="Zhang L."/>
            <person name="Liu B."/>
            <person name="Eaton Z."/>
            <person name="Mclaughlin S."/>
            <person name="Kingan S."/>
            <person name="Baybayan P."/>
            <person name="Concepcion G."/>
            <person name="Jordan M."/>
            <person name="Riva A."/>
            <person name="Barbazuk W."/>
            <person name="Harkins T."/>
        </authorList>
    </citation>
    <scope>NUCLEOTIDE SEQUENCE [LARGE SCALE GENOMIC DNA]</scope>
    <source>
        <strain evidence="6">cv. Jamaican Lion 4</strain>
        <tissue evidence="5">Leaf</tissue>
    </source>
</reference>
<dbReference type="PANTHER" id="PTHR32370">
    <property type="entry name" value="OS12G0117600 PROTEIN"/>
    <property type="match status" value="1"/>
</dbReference>
<feature type="non-terminal residue" evidence="5">
    <location>
        <position position="564"/>
    </location>
</feature>
<feature type="compositionally biased region" description="Acidic residues" evidence="3">
    <location>
        <begin position="146"/>
        <end position="155"/>
    </location>
</feature>
<dbReference type="InterPro" id="IPR027356">
    <property type="entry name" value="NPH3_dom"/>
</dbReference>
<comment type="caution">
    <text evidence="5">The sequence shown here is derived from an EMBL/GenBank/DDBJ whole genome shotgun (WGS) entry which is preliminary data.</text>
</comment>
<gene>
    <name evidence="5" type="ORF">F8388_001695</name>
</gene>
<evidence type="ECO:0000256" key="1">
    <source>
        <dbReference type="ARBA" id="ARBA00022786"/>
    </source>
</evidence>
<name>A0A7J6HKT3_CANSA</name>
<comment type="similarity">
    <text evidence="2">Belongs to the NPH3 family.</text>
</comment>
<evidence type="ECO:0000259" key="4">
    <source>
        <dbReference type="PROSITE" id="PS51649"/>
    </source>
</evidence>